<evidence type="ECO:0000256" key="2">
    <source>
        <dbReference type="ARBA" id="ARBA00022598"/>
    </source>
</evidence>
<name>A0A937W1N3_UNCTE</name>
<dbReference type="PANTHER" id="PTHR10099">
    <property type="entry name" value="PHOSPHORIBOSYLFORMYLGLYCINAMIDINE SYNTHASE"/>
    <property type="match status" value="1"/>
</dbReference>
<keyword evidence="3" id="KW-0547">Nucleotide-binding</keyword>
<dbReference type="GO" id="GO:0004642">
    <property type="term" value="F:phosphoribosylformylglycinamidine synthase activity"/>
    <property type="evidence" value="ECO:0007669"/>
    <property type="project" value="InterPro"/>
</dbReference>
<evidence type="ECO:0000256" key="1">
    <source>
        <dbReference type="ARBA" id="ARBA00022490"/>
    </source>
</evidence>
<keyword evidence="2" id="KW-0436">Ligase</keyword>
<evidence type="ECO:0000256" key="6">
    <source>
        <dbReference type="ARBA" id="ARBA00022840"/>
    </source>
</evidence>
<organism evidence="8 9">
    <name type="scientific">Tectimicrobiota bacterium</name>
    <dbReference type="NCBI Taxonomy" id="2528274"/>
    <lineage>
        <taxon>Bacteria</taxon>
        <taxon>Pseudomonadati</taxon>
        <taxon>Nitrospinota/Tectimicrobiota group</taxon>
        <taxon>Candidatus Tectimicrobiota</taxon>
    </lineage>
</organism>
<dbReference type="EMBL" id="VGLS01000452">
    <property type="protein sequence ID" value="MBM3224987.1"/>
    <property type="molecule type" value="Genomic_DNA"/>
</dbReference>
<dbReference type="PROSITE" id="PS51273">
    <property type="entry name" value="GATASE_TYPE_1"/>
    <property type="match status" value="1"/>
</dbReference>
<comment type="caution">
    <text evidence="8">The sequence shown here is derived from an EMBL/GenBank/DDBJ whole genome shotgun (WGS) entry which is preliminary data.</text>
</comment>
<sequence length="265" mass="29208">MKRPQILVLAGYGINCEYETAYAFNLPSVGGEATRVHLGDLIAQPQQLDRFHILVIPGGFAFGDDIAAGIVLAAKLRYRLEGPLSKFLGDGKLVLGICNGFQALVRLGILPAVHGLHWQQEATLTANDSGKFEDRWVYLRIDPHCASPFVQGLEQVYFPVRHGEGKFVPRDATVLHTMQAQGQIAARYCGPDGEPAPYPWNPNGSVDDIAAVCDPSGRIFGLMPHPEAYVHYTHHPRWTRETLPEEGMGVQFCRNAVTFARAHLV</sequence>
<dbReference type="PIRSF" id="PIRSF001586">
    <property type="entry name" value="FGAM_synth_I"/>
    <property type="match status" value="1"/>
</dbReference>
<dbReference type="GO" id="GO:0005524">
    <property type="term" value="F:ATP binding"/>
    <property type="evidence" value="ECO:0007669"/>
    <property type="project" value="UniProtKB-KW"/>
</dbReference>
<gene>
    <name evidence="8" type="ORF">FJZ47_14450</name>
</gene>
<evidence type="ECO:0000313" key="9">
    <source>
        <dbReference type="Proteomes" id="UP000712673"/>
    </source>
</evidence>
<dbReference type="Pfam" id="PF13507">
    <property type="entry name" value="GATase_5"/>
    <property type="match status" value="1"/>
</dbReference>
<keyword evidence="7" id="KW-0315">Glutamine amidotransferase</keyword>
<evidence type="ECO:0000256" key="5">
    <source>
        <dbReference type="ARBA" id="ARBA00022801"/>
    </source>
</evidence>
<evidence type="ECO:0000256" key="7">
    <source>
        <dbReference type="ARBA" id="ARBA00022962"/>
    </source>
</evidence>
<dbReference type="InterPro" id="IPR029062">
    <property type="entry name" value="Class_I_gatase-like"/>
</dbReference>
<reference evidence="8" key="1">
    <citation type="submission" date="2019-03" db="EMBL/GenBank/DDBJ databases">
        <title>Lake Tanganyika Metagenome-Assembled Genomes (MAGs).</title>
        <authorList>
            <person name="Tran P."/>
        </authorList>
    </citation>
    <scope>NUCLEOTIDE SEQUENCE</scope>
    <source>
        <strain evidence="8">K_DeepCast_65m_m2_066</strain>
    </source>
</reference>
<dbReference type="GO" id="GO:0006189">
    <property type="term" value="P:'de novo' IMP biosynthetic process"/>
    <property type="evidence" value="ECO:0007669"/>
    <property type="project" value="InterPro"/>
</dbReference>
<dbReference type="SUPFAM" id="SSF52317">
    <property type="entry name" value="Class I glutamine amidotransferase-like"/>
    <property type="match status" value="1"/>
</dbReference>
<evidence type="ECO:0000256" key="4">
    <source>
        <dbReference type="ARBA" id="ARBA00022755"/>
    </source>
</evidence>
<keyword evidence="5" id="KW-0378">Hydrolase</keyword>
<evidence type="ECO:0000256" key="3">
    <source>
        <dbReference type="ARBA" id="ARBA00022741"/>
    </source>
</evidence>
<dbReference type="GO" id="GO:0016787">
    <property type="term" value="F:hydrolase activity"/>
    <property type="evidence" value="ECO:0007669"/>
    <property type="project" value="UniProtKB-KW"/>
</dbReference>
<keyword evidence="6" id="KW-0067">ATP-binding</keyword>
<protein>
    <submittedName>
        <fullName evidence="8">Phosphoribosylformylglycinamidine synthase subunit PurQ</fullName>
    </submittedName>
</protein>
<proteinExistence type="predicted"/>
<dbReference type="Proteomes" id="UP000712673">
    <property type="component" value="Unassembled WGS sequence"/>
</dbReference>
<dbReference type="InterPro" id="IPR010075">
    <property type="entry name" value="PRibForGlyAmidine_synth_PurQ"/>
</dbReference>
<dbReference type="Gene3D" id="3.40.50.880">
    <property type="match status" value="1"/>
</dbReference>
<dbReference type="AlphaFoldDB" id="A0A937W1N3"/>
<accession>A0A937W1N3</accession>
<keyword evidence="1" id="KW-0963">Cytoplasm</keyword>
<dbReference type="GO" id="GO:0005737">
    <property type="term" value="C:cytoplasm"/>
    <property type="evidence" value="ECO:0007669"/>
    <property type="project" value="TreeGrafter"/>
</dbReference>
<dbReference type="PANTHER" id="PTHR10099:SF1">
    <property type="entry name" value="PHOSPHORIBOSYLFORMYLGLYCINAMIDINE SYNTHASE"/>
    <property type="match status" value="1"/>
</dbReference>
<dbReference type="SMART" id="SM01211">
    <property type="entry name" value="GATase_5"/>
    <property type="match status" value="1"/>
</dbReference>
<evidence type="ECO:0000313" key="8">
    <source>
        <dbReference type="EMBL" id="MBM3224987.1"/>
    </source>
</evidence>
<keyword evidence="4" id="KW-0658">Purine biosynthesis</keyword>